<dbReference type="Gene3D" id="3.40.50.720">
    <property type="entry name" value="NAD(P)-binding Rossmann-like Domain"/>
    <property type="match status" value="1"/>
</dbReference>
<dbReference type="InterPro" id="IPR020904">
    <property type="entry name" value="Sc_DH/Rdtase_CS"/>
</dbReference>
<dbReference type="SMART" id="SM00822">
    <property type="entry name" value="PKS_KR"/>
    <property type="match status" value="1"/>
</dbReference>
<dbReference type="PANTHER" id="PTHR43976">
    <property type="entry name" value="SHORT CHAIN DEHYDROGENASE"/>
    <property type="match status" value="1"/>
</dbReference>
<gene>
    <name evidence="5" type="ORF">KL86APRO_11006</name>
</gene>
<dbReference type="PRINTS" id="PR00080">
    <property type="entry name" value="SDRFAMILY"/>
</dbReference>
<keyword evidence="2" id="KW-0560">Oxidoreductase</keyword>
<reference evidence="5" key="1">
    <citation type="submission" date="2016-04" db="EMBL/GenBank/DDBJ databases">
        <authorList>
            <person name="Evans L.H."/>
            <person name="Alamgir A."/>
            <person name="Owens N."/>
            <person name="Weber N.D."/>
            <person name="Virtaneva K."/>
            <person name="Barbian K."/>
            <person name="Babar A."/>
            <person name="Rosenke K."/>
        </authorList>
    </citation>
    <scope>NUCLEOTIDE SEQUENCE</scope>
    <source>
        <strain evidence="5">86</strain>
    </source>
</reference>
<dbReference type="AlphaFoldDB" id="A0A212JG73"/>
<organism evidence="5">
    <name type="scientific">uncultured Alphaproteobacteria bacterium</name>
    <dbReference type="NCBI Taxonomy" id="91750"/>
    <lineage>
        <taxon>Bacteria</taxon>
        <taxon>Pseudomonadati</taxon>
        <taxon>Pseudomonadota</taxon>
        <taxon>Alphaproteobacteria</taxon>
        <taxon>environmental samples</taxon>
    </lineage>
</organism>
<accession>A0A212JG73</accession>
<evidence type="ECO:0000256" key="2">
    <source>
        <dbReference type="ARBA" id="ARBA00023002"/>
    </source>
</evidence>
<dbReference type="EMBL" id="FLUO01000001">
    <property type="protein sequence ID" value="SBV98401.1"/>
    <property type="molecule type" value="Genomic_DNA"/>
</dbReference>
<dbReference type="InterPro" id="IPR002347">
    <property type="entry name" value="SDR_fam"/>
</dbReference>
<dbReference type="NCBIfam" id="NF004824">
    <property type="entry name" value="PRK06180.1"/>
    <property type="match status" value="1"/>
</dbReference>
<proteinExistence type="inferred from homology"/>
<name>A0A212JG73_9PROT</name>
<evidence type="ECO:0000256" key="1">
    <source>
        <dbReference type="ARBA" id="ARBA00006484"/>
    </source>
</evidence>
<evidence type="ECO:0000313" key="5">
    <source>
        <dbReference type="EMBL" id="SBV98401.1"/>
    </source>
</evidence>
<dbReference type="InterPro" id="IPR051911">
    <property type="entry name" value="SDR_oxidoreductase"/>
</dbReference>
<sequence>MTTPERVWFVTGAGRGLGLAVARAALEAGHKVVAAARRPEVAEEALGDLPGAAENLLAERLDVTRSEDAVVAVNAALNRFGRIDVLVNAAGYGQIGAFEANAPEDVARQFDVNVFGLMHVTRAVLPSMRARRSGRIYNVSSIAGVRGRPGGSLYAASKFAVSGFSEGLAAELKPLGIFVTVLEPGYFRTDFLDPSSMRFGTEEIADYAEVTAAIRDGYARRNHRQPGDPAKLAQTLLSLADEPAPPVHFAVGSDAVEIVRAKLAAWGEELEAWRTLSAAADGDFADAV</sequence>
<protein>
    <submittedName>
        <fullName evidence="5">NAD dependent epimerase/dehydratase family</fullName>
    </submittedName>
</protein>
<evidence type="ECO:0000259" key="4">
    <source>
        <dbReference type="SMART" id="SM00822"/>
    </source>
</evidence>
<evidence type="ECO:0000256" key="3">
    <source>
        <dbReference type="RuleBase" id="RU000363"/>
    </source>
</evidence>
<dbReference type="Pfam" id="PF00106">
    <property type="entry name" value="adh_short"/>
    <property type="match status" value="1"/>
</dbReference>
<comment type="similarity">
    <text evidence="1 3">Belongs to the short-chain dehydrogenases/reductases (SDR) family.</text>
</comment>
<dbReference type="SUPFAM" id="SSF51735">
    <property type="entry name" value="NAD(P)-binding Rossmann-fold domains"/>
    <property type="match status" value="1"/>
</dbReference>
<dbReference type="InterPro" id="IPR036291">
    <property type="entry name" value="NAD(P)-bd_dom_sf"/>
</dbReference>
<feature type="domain" description="Ketoreductase" evidence="4">
    <location>
        <begin position="6"/>
        <end position="190"/>
    </location>
</feature>
<dbReference type="PRINTS" id="PR00081">
    <property type="entry name" value="GDHRDH"/>
</dbReference>
<dbReference type="InterPro" id="IPR057326">
    <property type="entry name" value="KR_dom"/>
</dbReference>
<dbReference type="GO" id="GO:0016491">
    <property type="term" value="F:oxidoreductase activity"/>
    <property type="evidence" value="ECO:0007669"/>
    <property type="project" value="UniProtKB-KW"/>
</dbReference>
<dbReference type="PANTHER" id="PTHR43976:SF16">
    <property type="entry name" value="SHORT-CHAIN DEHYDROGENASE_REDUCTASE FAMILY PROTEIN"/>
    <property type="match status" value="1"/>
</dbReference>
<dbReference type="PROSITE" id="PS00061">
    <property type="entry name" value="ADH_SHORT"/>
    <property type="match status" value="1"/>
</dbReference>
<dbReference type="CDD" id="cd05374">
    <property type="entry name" value="17beta-HSD-like_SDR_c"/>
    <property type="match status" value="1"/>
</dbReference>